<dbReference type="AlphaFoldDB" id="A0A6G1U130"/>
<dbReference type="Proteomes" id="UP000480425">
    <property type="component" value="Unassembled WGS sequence"/>
</dbReference>
<proteinExistence type="predicted"/>
<dbReference type="EMBL" id="VZCB01000079">
    <property type="protein sequence ID" value="MQN81253.1"/>
    <property type="molecule type" value="Genomic_DNA"/>
</dbReference>
<name>A0A6G1U130_9BACT</name>
<protein>
    <recommendedName>
        <fullName evidence="3">ASCH domain-containing protein</fullName>
    </recommendedName>
</protein>
<reference evidence="1 2" key="1">
    <citation type="submission" date="2019-09" db="EMBL/GenBank/DDBJ databases">
        <title>Distinct polysaccharide growth profiles of human intestinal Prevotella copri isolates.</title>
        <authorList>
            <person name="Fehlner-Peach H."/>
            <person name="Magnabosco C."/>
            <person name="Raghavan V."/>
            <person name="Scher J.U."/>
            <person name="Tett A."/>
            <person name="Cox L.M."/>
            <person name="Gottsegen C."/>
            <person name="Watters A."/>
            <person name="Wiltshire- Gordon J.D."/>
            <person name="Segata N."/>
            <person name="Bonneau R."/>
            <person name="Littman D.R."/>
        </authorList>
    </citation>
    <scope>NUCLEOTIDE SEQUENCE [LARGE SCALE GENOMIC DNA]</scope>
    <source>
        <strain evidence="2">iA622</strain>
    </source>
</reference>
<evidence type="ECO:0000313" key="1">
    <source>
        <dbReference type="EMBL" id="MQN81253.1"/>
    </source>
</evidence>
<organism evidence="1 2">
    <name type="scientific">Segatella copri</name>
    <dbReference type="NCBI Taxonomy" id="165179"/>
    <lineage>
        <taxon>Bacteria</taxon>
        <taxon>Pseudomonadati</taxon>
        <taxon>Bacteroidota</taxon>
        <taxon>Bacteroidia</taxon>
        <taxon>Bacteroidales</taxon>
        <taxon>Prevotellaceae</taxon>
        <taxon>Segatella</taxon>
    </lineage>
</organism>
<comment type="caution">
    <text evidence="1">The sequence shown here is derived from an EMBL/GenBank/DDBJ whole genome shotgun (WGS) entry which is preliminary data.</text>
</comment>
<gene>
    <name evidence="1" type="ORF">F7D73_09900</name>
</gene>
<evidence type="ECO:0000313" key="2">
    <source>
        <dbReference type="Proteomes" id="UP000480425"/>
    </source>
</evidence>
<dbReference type="OrthoDB" id="72471at2"/>
<sequence>MKKIMFNDKYGLTKAVLEGRKTQTRRIGYHGTFKRYCNCGFCLEGADKNKLFINDGNEVVAKSKFKLGEEVAIAQRYIDLAEDDEFYRLCGIHGMPLELIKYEKGCDNKMFVKADLMPHRIRITYIRVELLQNICEEDCLAEGIVDFESRINKAHFYSITDESATYETAKKPYSLLIDKIAGKGTWDRNPLVFVYEFELIK</sequence>
<dbReference type="RefSeq" id="WP_153124331.1">
    <property type="nucleotide sequence ID" value="NZ_VZCB01000079.1"/>
</dbReference>
<accession>A0A6G1U130</accession>
<evidence type="ECO:0008006" key="3">
    <source>
        <dbReference type="Google" id="ProtNLM"/>
    </source>
</evidence>